<feature type="domain" description="FAD-binding" evidence="2">
    <location>
        <begin position="7"/>
        <end position="345"/>
    </location>
</feature>
<dbReference type="EMBL" id="JAPKFM010000007">
    <property type="protein sequence ID" value="MCX2964205.1"/>
    <property type="molecule type" value="Genomic_DNA"/>
</dbReference>
<keyword evidence="4" id="KW-1185">Reference proteome</keyword>
<dbReference type="SUPFAM" id="SSF51905">
    <property type="entry name" value="FAD/NAD(P)-binding domain"/>
    <property type="match status" value="1"/>
</dbReference>
<dbReference type="AlphaFoldDB" id="A0A9X3D3G6"/>
<organism evidence="3 4">
    <name type="scientific">Gordonia aquimaris</name>
    <dbReference type="NCBI Taxonomy" id="2984863"/>
    <lineage>
        <taxon>Bacteria</taxon>
        <taxon>Bacillati</taxon>
        <taxon>Actinomycetota</taxon>
        <taxon>Actinomycetes</taxon>
        <taxon>Mycobacteriales</taxon>
        <taxon>Gordoniaceae</taxon>
        <taxon>Gordonia</taxon>
    </lineage>
</organism>
<name>A0A9X3D3G6_9ACTN</name>
<dbReference type="InterPro" id="IPR036188">
    <property type="entry name" value="FAD/NAD-bd_sf"/>
</dbReference>
<dbReference type="NCBIfam" id="NF004829">
    <property type="entry name" value="PRK06183.1-3"/>
    <property type="match status" value="1"/>
</dbReference>
<dbReference type="RefSeq" id="WP_235726263.1">
    <property type="nucleotide sequence ID" value="NZ_JAPKFM010000007.1"/>
</dbReference>
<dbReference type="PRINTS" id="PR00420">
    <property type="entry name" value="RNGMNOXGNASE"/>
</dbReference>
<dbReference type="Gene3D" id="3.50.50.60">
    <property type="entry name" value="FAD/NAD(P)-binding domain"/>
    <property type="match status" value="1"/>
</dbReference>
<dbReference type="GO" id="GO:0008688">
    <property type="term" value="F:3-(3-hydroxyphenyl)propionate hydroxylase activity"/>
    <property type="evidence" value="ECO:0007669"/>
    <property type="project" value="UniProtKB-EC"/>
</dbReference>
<dbReference type="InterPro" id="IPR050631">
    <property type="entry name" value="PheA/TfdB_FAD_monoxygenase"/>
</dbReference>
<dbReference type="GO" id="GO:0071949">
    <property type="term" value="F:FAD binding"/>
    <property type="evidence" value="ECO:0007669"/>
    <property type="project" value="InterPro"/>
</dbReference>
<dbReference type="Pfam" id="PF01494">
    <property type="entry name" value="FAD_binding_3"/>
    <property type="match status" value="1"/>
</dbReference>
<evidence type="ECO:0000259" key="2">
    <source>
        <dbReference type="Pfam" id="PF01494"/>
    </source>
</evidence>
<gene>
    <name evidence="3" type="ORF">OSB52_08900</name>
</gene>
<dbReference type="PANTHER" id="PTHR43476:SF3">
    <property type="entry name" value="FAD-BINDING MONOOXYGENASE"/>
    <property type="match status" value="1"/>
</dbReference>
<reference evidence="3" key="1">
    <citation type="submission" date="2022-10" db="EMBL/GenBank/DDBJ databases">
        <title>WGS of marine actinomycetes from Thailand.</title>
        <authorList>
            <person name="Thawai C."/>
        </authorList>
    </citation>
    <scope>NUCLEOTIDE SEQUENCE</scope>
    <source>
        <strain evidence="3">SW21</strain>
    </source>
</reference>
<evidence type="ECO:0000313" key="3">
    <source>
        <dbReference type="EMBL" id="MCX2964205.1"/>
    </source>
</evidence>
<dbReference type="PANTHER" id="PTHR43476">
    <property type="entry name" value="3-(3-HYDROXY-PHENYL)PROPIONATE/3-HYDROXYCINNAMIC ACID HYDROXYLASE"/>
    <property type="match status" value="1"/>
</dbReference>
<keyword evidence="1 3" id="KW-0560">Oxidoreductase</keyword>
<evidence type="ECO:0000256" key="1">
    <source>
        <dbReference type="ARBA" id="ARBA00023002"/>
    </source>
</evidence>
<protein>
    <submittedName>
        <fullName evidence="3">Bifunctional 3-(3-hydroxy-phenyl)propionate/3-hydroxycinnamic acid hydroxylase</fullName>
        <ecNumber evidence="3">1.14.13.127</ecNumber>
    </submittedName>
</protein>
<sequence>MSDTPHYDVAIIGYGPTGVTAANLLGQQGLNVVVLERDPDIYGRARAISTDEEVMRIWQQAGLADRLQQDMLPGCVVAFVDSEGRPFTEVQPTSRGAGHPPQQFIYQPAVDKTLRAGVERFPNVTVLTRHESLKVLTGTEHAEILAADLADDSFVRIHASYVIAADGGSSATRGQLGIGYQGKTYTERWVVIDTKVLCDWDGSSRLRFHCDPARPTVDCPTPLGHHRWEFPVRDGEDENHLVTHQAIWSILHSQGITEDNVEILRAVVYSHHVRVADRWRVGRVFLAGDAAHAMPPWIGQGMASGVRDAANLCWKLAAVIDGSLPESALDSYQPEREPHVRETTAHAVFAGKVITERRPWAAMLRNHAFRMVSRFSPFPRWMVDTKWIPDAHYADGLFSDQAHPARGWQIPQPWVLDEHGSRVRLDHVLTGRWRVLSLDGRHHPAWRTCGVEQIRVLPSVSAPEPGAIVDTDGALRRWFGKHHASTVVLRPDGFVYDAADTGQTLPAPPAGLRAATVTSR</sequence>
<dbReference type="GO" id="GO:0019622">
    <property type="term" value="P:3-(3-hydroxy)phenylpropionate catabolic process"/>
    <property type="evidence" value="ECO:0007669"/>
    <property type="project" value="TreeGrafter"/>
</dbReference>
<comment type="caution">
    <text evidence="3">The sequence shown here is derived from an EMBL/GenBank/DDBJ whole genome shotgun (WGS) entry which is preliminary data.</text>
</comment>
<dbReference type="EC" id="1.14.13.127" evidence="3"/>
<proteinExistence type="predicted"/>
<dbReference type="InterPro" id="IPR002938">
    <property type="entry name" value="FAD-bd"/>
</dbReference>
<dbReference type="Proteomes" id="UP001143347">
    <property type="component" value="Unassembled WGS sequence"/>
</dbReference>
<accession>A0A9X3D3G6</accession>
<evidence type="ECO:0000313" key="4">
    <source>
        <dbReference type="Proteomes" id="UP001143347"/>
    </source>
</evidence>
<dbReference type="Gene3D" id="3.30.70.2450">
    <property type="match status" value="1"/>
</dbReference>